<protein>
    <submittedName>
        <fullName evidence="1">Uncharacterized protein</fullName>
    </submittedName>
</protein>
<accession>A0C4K8</accession>
<dbReference type="InParanoid" id="A0C4K8"/>
<dbReference type="HOGENOM" id="CLU_656338_0_0_1"/>
<gene>
    <name evidence="1" type="ORF">GSPATT00006224001</name>
</gene>
<dbReference type="AlphaFoldDB" id="A0C4K8"/>
<dbReference type="EMBL" id="CT868041">
    <property type="protein sequence ID" value="CAK65725.1"/>
    <property type="molecule type" value="Genomic_DNA"/>
</dbReference>
<dbReference type="OMA" id="IKIKSQY"/>
<reference evidence="1 2" key="1">
    <citation type="journal article" date="2006" name="Nature">
        <title>Global trends of whole-genome duplications revealed by the ciliate Paramecium tetraurelia.</title>
        <authorList>
            <consortium name="Genoscope"/>
            <person name="Aury J.-M."/>
            <person name="Jaillon O."/>
            <person name="Duret L."/>
            <person name="Noel B."/>
            <person name="Jubin C."/>
            <person name="Porcel B.M."/>
            <person name="Segurens B."/>
            <person name="Daubin V."/>
            <person name="Anthouard V."/>
            <person name="Aiach N."/>
            <person name="Arnaiz O."/>
            <person name="Billaut A."/>
            <person name="Beisson J."/>
            <person name="Blanc I."/>
            <person name="Bouhouche K."/>
            <person name="Camara F."/>
            <person name="Duharcourt S."/>
            <person name="Guigo R."/>
            <person name="Gogendeau D."/>
            <person name="Katinka M."/>
            <person name="Keller A.-M."/>
            <person name="Kissmehl R."/>
            <person name="Klotz C."/>
            <person name="Koll F."/>
            <person name="Le Moue A."/>
            <person name="Lepere C."/>
            <person name="Malinsky S."/>
            <person name="Nowacki M."/>
            <person name="Nowak J.K."/>
            <person name="Plattner H."/>
            <person name="Poulain J."/>
            <person name="Ruiz F."/>
            <person name="Serrano V."/>
            <person name="Zagulski M."/>
            <person name="Dessen P."/>
            <person name="Betermier M."/>
            <person name="Weissenbach J."/>
            <person name="Scarpelli C."/>
            <person name="Schachter V."/>
            <person name="Sperling L."/>
            <person name="Meyer E."/>
            <person name="Cohen J."/>
            <person name="Wincker P."/>
        </authorList>
    </citation>
    <scope>NUCLEOTIDE SEQUENCE [LARGE SCALE GENOMIC DNA]</scope>
    <source>
        <strain evidence="1 2">Stock d4-2</strain>
    </source>
</reference>
<organism evidence="1 2">
    <name type="scientific">Paramecium tetraurelia</name>
    <dbReference type="NCBI Taxonomy" id="5888"/>
    <lineage>
        <taxon>Eukaryota</taxon>
        <taxon>Sar</taxon>
        <taxon>Alveolata</taxon>
        <taxon>Ciliophora</taxon>
        <taxon>Intramacronucleata</taxon>
        <taxon>Oligohymenophorea</taxon>
        <taxon>Peniculida</taxon>
        <taxon>Parameciidae</taxon>
        <taxon>Paramecium</taxon>
    </lineage>
</organism>
<keyword evidence="2" id="KW-1185">Reference proteome</keyword>
<evidence type="ECO:0000313" key="1">
    <source>
        <dbReference type="EMBL" id="CAK65725.1"/>
    </source>
</evidence>
<dbReference type="RefSeq" id="XP_001433122.1">
    <property type="nucleotide sequence ID" value="XM_001433085.1"/>
</dbReference>
<sequence length="419" mass="49228">MLTQGAIDFIFRDSPVPLYVQVQTSAKYSFLQDEERVINQCYIYDGIQRRQIKIKSQYTFFLQQEQPQIQIRRLGYLNGERCIEEYCVLYQQLIPYNINQYYYLKPVIFFTPNMVNKFGFINNCRINIKGKLNKTFKQYKASNLSSFKIATILDCLSEQRATIMSFQSDWNGGVDLRLDDIGENQECVYLNILTYEYSDPDGKNEIRYRIDKETQIFPLTISWTEYNQINVQNLGRIFNVFGLIFKIRNIQGNGYQEITIVNFQKQKVKVIIQLPFAQEFQLEKNKWAGFRMVKVIQKHNSCFALSFNDESKLCKDTQVEPPIDFQNQSPPLPHVGVIELPITNTAQVLENTKNNKYFRIQTKVQQIKLINLDNEYAIKVLFENDLSAIVKKRKYIIRILGTSIQKIQANIQTVFKVIN</sequence>
<evidence type="ECO:0000313" key="2">
    <source>
        <dbReference type="Proteomes" id="UP000000600"/>
    </source>
</evidence>
<proteinExistence type="predicted"/>
<dbReference type="OrthoDB" id="10424233at2759"/>
<name>A0C4K8_PARTE</name>
<dbReference type="GeneID" id="5018897"/>
<dbReference type="KEGG" id="ptm:GSPATT00006224001"/>
<dbReference type="Proteomes" id="UP000000600">
    <property type="component" value="Unassembled WGS sequence"/>
</dbReference>